<feature type="region of interest" description="Disordered" evidence="1">
    <location>
        <begin position="1"/>
        <end position="29"/>
    </location>
</feature>
<dbReference type="EMBL" id="ML977561">
    <property type="protein sequence ID" value="KAF2006068.1"/>
    <property type="molecule type" value="Genomic_DNA"/>
</dbReference>
<reference evidence="2" key="1">
    <citation type="journal article" date="2020" name="Stud. Mycol.">
        <title>101 Dothideomycetes genomes: a test case for predicting lifestyles and emergence of pathogens.</title>
        <authorList>
            <person name="Haridas S."/>
            <person name="Albert R."/>
            <person name="Binder M."/>
            <person name="Bloem J."/>
            <person name="Labutti K."/>
            <person name="Salamov A."/>
            <person name="Andreopoulos B."/>
            <person name="Baker S."/>
            <person name="Barry K."/>
            <person name="Bills G."/>
            <person name="Bluhm B."/>
            <person name="Cannon C."/>
            <person name="Castanera R."/>
            <person name="Culley D."/>
            <person name="Daum C."/>
            <person name="Ezra D."/>
            <person name="Gonzalez J."/>
            <person name="Henrissat B."/>
            <person name="Kuo A."/>
            <person name="Liang C."/>
            <person name="Lipzen A."/>
            <person name="Lutzoni F."/>
            <person name="Magnuson J."/>
            <person name="Mondo S."/>
            <person name="Nolan M."/>
            <person name="Ohm R."/>
            <person name="Pangilinan J."/>
            <person name="Park H.-J."/>
            <person name="Ramirez L."/>
            <person name="Alfaro M."/>
            <person name="Sun H."/>
            <person name="Tritt A."/>
            <person name="Yoshinaga Y."/>
            <person name="Zwiers L.-H."/>
            <person name="Turgeon B."/>
            <person name="Goodwin S."/>
            <person name="Spatafora J."/>
            <person name="Crous P."/>
            <person name="Grigoriev I."/>
        </authorList>
    </citation>
    <scope>NUCLEOTIDE SEQUENCE</scope>
    <source>
        <strain evidence="2">CBS 123094</strain>
    </source>
</reference>
<evidence type="ECO:0000313" key="2">
    <source>
        <dbReference type="EMBL" id="KAF2006068.1"/>
    </source>
</evidence>
<feature type="region of interest" description="Disordered" evidence="1">
    <location>
        <begin position="524"/>
        <end position="568"/>
    </location>
</feature>
<evidence type="ECO:0000256" key="1">
    <source>
        <dbReference type="SAM" id="MobiDB-lite"/>
    </source>
</evidence>
<protein>
    <submittedName>
        <fullName evidence="2">Uncharacterized protein</fullName>
    </submittedName>
</protein>
<feature type="compositionally biased region" description="Polar residues" evidence="1">
    <location>
        <begin position="235"/>
        <end position="246"/>
    </location>
</feature>
<evidence type="ECO:0000313" key="3">
    <source>
        <dbReference type="Proteomes" id="UP000799779"/>
    </source>
</evidence>
<name>A0A6A5WY59_9PLEO</name>
<dbReference type="AlphaFoldDB" id="A0A6A5WY59"/>
<dbReference type="Proteomes" id="UP000799779">
    <property type="component" value="Unassembled WGS sequence"/>
</dbReference>
<feature type="compositionally biased region" description="Polar residues" evidence="1">
    <location>
        <begin position="287"/>
        <end position="297"/>
    </location>
</feature>
<feature type="region of interest" description="Disordered" evidence="1">
    <location>
        <begin position="235"/>
        <end position="297"/>
    </location>
</feature>
<keyword evidence="3" id="KW-1185">Reference proteome</keyword>
<organism evidence="2 3">
    <name type="scientific">Amniculicola lignicola CBS 123094</name>
    <dbReference type="NCBI Taxonomy" id="1392246"/>
    <lineage>
        <taxon>Eukaryota</taxon>
        <taxon>Fungi</taxon>
        <taxon>Dikarya</taxon>
        <taxon>Ascomycota</taxon>
        <taxon>Pezizomycotina</taxon>
        <taxon>Dothideomycetes</taxon>
        <taxon>Pleosporomycetidae</taxon>
        <taxon>Pleosporales</taxon>
        <taxon>Amniculicolaceae</taxon>
        <taxon>Amniculicola</taxon>
    </lineage>
</organism>
<gene>
    <name evidence="2" type="ORF">P154DRAFT_570797</name>
</gene>
<accession>A0A6A5WY59</accession>
<sequence>MAGGVQPKNRSSSRRGRMDIRARNGVNGTAALRTRTVPASFHRSSNAAALLLLWPTPVNGYTGSAFHCLCRQPLEDHDHEEQDDIHDICCDPLLVARTMLTTTSPEHYWATVDAQRHERGVMPPPCSDTDRALQNGDGVAQACPRGQLVEQVNQTDGGQQTPAVGRLQQRFGGEDPAAIVGVVRSGELSGDMIGREWKITVNVRVLGMSARCAVCPLRHAAINGPPVPQALQISTQTRPKAQQGPQDRSCGRPDFLSSARSSKAWRTRQPSFPSLDAISPPRRGTAGQRTTNGVVSPGQSAFTATECLSVEISGLELLMKKRPHRKDIRLHSLLHAARHSFTGIQSASASPEIGFLTSLIPAAAEATASIAAPRCLDGRKIRAAAPPNPLHPSNIDHANATTEHQAQATLARRPLKVHPGILPDRADGAYGSTTLLIHHSPLPDHDVARPASPWAPLPKKAQGCPHRLMHKSSIFTIAVRGKRRRQWCRMRLAAQDSCRRVAKAFPLLFLSHLVWRRSSLPSQGQGCLANRHTSGHAAHSPRLSQHTAPECGGFAHRTGKKANDRPGNLALPEPERARMGNFGARSAVLGIVPSWTLKHQTAASSTVPAAPTASMQIAESTQHLLVMRWASIQYALHYPRRCVLSLL</sequence>
<proteinExistence type="predicted"/>